<accession>A0A1H7DQD6</accession>
<accession>A0A061D0V5</accession>
<gene>
    <name evidence="1" type="ORF">NCTC10692_04114</name>
    <name evidence="2" type="ORF">NCTC10692_04992</name>
</gene>
<protein>
    <submittedName>
        <fullName evidence="1">Uncharacterized protein</fullName>
    </submittedName>
</protein>
<proteinExistence type="predicted"/>
<name>A0A1H7DQD6_ECTOL</name>
<evidence type="ECO:0000313" key="1">
    <source>
        <dbReference type="EMBL" id="SUD53584.1"/>
    </source>
</evidence>
<dbReference type="EMBL" id="UGUV01000005">
    <property type="protein sequence ID" value="SUE72835.1"/>
    <property type="molecule type" value="Genomic_DNA"/>
</dbReference>
<reference evidence="1 3" key="1">
    <citation type="submission" date="2018-06" db="EMBL/GenBank/DDBJ databases">
        <authorList>
            <consortium name="Pathogen Informatics"/>
            <person name="Doyle S."/>
        </authorList>
    </citation>
    <scope>NUCLEOTIDE SEQUENCE [LARGE SCALE GENOMIC DNA]</scope>
    <source>
        <strain evidence="1 3">NCTC10692</strain>
    </source>
</reference>
<evidence type="ECO:0000313" key="3">
    <source>
        <dbReference type="Proteomes" id="UP000255303"/>
    </source>
</evidence>
<dbReference type="AlphaFoldDB" id="A0A1H7DQD6"/>
<dbReference type="EMBL" id="UGUV01000002">
    <property type="protein sequence ID" value="SUD53584.1"/>
    <property type="molecule type" value="Genomic_DNA"/>
</dbReference>
<organism evidence="1 3">
    <name type="scientific">Ectopseudomonas oleovorans</name>
    <name type="common">Pseudomonas oleovorans</name>
    <dbReference type="NCBI Taxonomy" id="301"/>
    <lineage>
        <taxon>Bacteria</taxon>
        <taxon>Pseudomonadati</taxon>
        <taxon>Pseudomonadota</taxon>
        <taxon>Gammaproteobacteria</taxon>
        <taxon>Pseudomonadales</taxon>
        <taxon>Pseudomonadaceae</taxon>
        <taxon>Ectopseudomonas</taxon>
    </lineage>
</organism>
<sequence length="46" mass="5124">MNNLIKNITATQASFGITHPAFRYQQEGPHMRAFLHQALNDQAVAA</sequence>
<evidence type="ECO:0000313" key="2">
    <source>
        <dbReference type="EMBL" id="SUE72835.1"/>
    </source>
</evidence>
<dbReference type="Proteomes" id="UP000255303">
    <property type="component" value="Unassembled WGS sequence"/>
</dbReference>
<dbReference type="RefSeq" id="WP_156157168.1">
    <property type="nucleotide sequence ID" value="NZ_CP166923.2"/>
</dbReference>